<dbReference type="STRING" id="269796.Rru_A1314"/>
<dbReference type="Pfam" id="PF19630">
    <property type="entry name" value="DUF6134"/>
    <property type="match status" value="1"/>
</dbReference>
<feature type="chain" id="PRO_5004215037" description="DUF3108 domain-containing protein" evidence="1">
    <location>
        <begin position="28"/>
        <end position="219"/>
    </location>
</feature>
<dbReference type="RefSeq" id="WP_011389069.1">
    <property type="nucleotide sequence ID" value="NC_007643.1"/>
</dbReference>
<evidence type="ECO:0000256" key="1">
    <source>
        <dbReference type="SAM" id="SignalP"/>
    </source>
</evidence>
<keyword evidence="1" id="KW-0732">Signal</keyword>
<feature type="signal peptide" evidence="1">
    <location>
        <begin position="1"/>
        <end position="27"/>
    </location>
</feature>
<proteinExistence type="predicted"/>
<name>Q2RUT0_RHORT</name>
<dbReference type="eggNOG" id="COG4731">
    <property type="taxonomic scope" value="Bacteria"/>
</dbReference>
<dbReference type="InterPro" id="IPR045767">
    <property type="entry name" value="DUF6134"/>
</dbReference>
<keyword evidence="3" id="KW-1185">Reference proteome</keyword>
<accession>Q2RUT0</accession>
<protein>
    <recommendedName>
        <fullName evidence="4">DUF3108 domain-containing protein</fullName>
    </recommendedName>
</protein>
<dbReference type="Proteomes" id="UP000001929">
    <property type="component" value="Chromosome"/>
</dbReference>
<gene>
    <name evidence="2" type="ordered locus">Rru_A1314</name>
</gene>
<dbReference type="AlphaFoldDB" id="Q2RUT0"/>
<dbReference type="PATRIC" id="fig|269796.9.peg.1380"/>
<evidence type="ECO:0000313" key="2">
    <source>
        <dbReference type="EMBL" id="ABC22115.1"/>
    </source>
</evidence>
<dbReference type="HOGENOM" id="CLU_083030_0_0_5"/>
<sequence>MTSGPPRLFAPLLALALVVLAPGSGQAADPLANRALVYEIRANDSPIGRETVTLRRQGGETRVVVETLSDTRILFVSVHYDHHREELWRNGALVSVTTRTNDDGTRHSLSVVDQGGGRQVTVDGKPADLPTDALPLTLWTRAVVAGRPLYSVIDAELYSVASQAKGKETVVIAGAAIDAERFSLKGDIDRELWYDGEGLLLRATFSRRSFPIEFIRLSQ</sequence>
<organism evidence="2 3">
    <name type="scientific">Rhodospirillum rubrum (strain ATCC 11170 / ATH 1.1.1 / DSM 467 / LMG 4362 / NCIMB 8255 / S1)</name>
    <dbReference type="NCBI Taxonomy" id="269796"/>
    <lineage>
        <taxon>Bacteria</taxon>
        <taxon>Pseudomonadati</taxon>
        <taxon>Pseudomonadota</taxon>
        <taxon>Alphaproteobacteria</taxon>
        <taxon>Rhodospirillales</taxon>
        <taxon>Rhodospirillaceae</taxon>
        <taxon>Rhodospirillum</taxon>
    </lineage>
</organism>
<dbReference type="EMBL" id="CP000230">
    <property type="protein sequence ID" value="ABC22115.1"/>
    <property type="molecule type" value="Genomic_DNA"/>
</dbReference>
<evidence type="ECO:0000313" key="3">
    <source>
        <dbReference type="Proteomes" id="UP000001929"/>
    </source>
</evidence>
<reference evidence="2 3" key="1">
    <citation type="journal article" date="2011" name="Stand. Genomic Sci.">
        <title>Complete genome sequence of Rhodospirillum rubrum type strain (S1).</title>
        <authorList>
            <person name="Munk A.C."/>
            <person name="Copeland A."/>
            <person name="Lucas S."/>
            <person name="Lapidus A."/>
            <person name="Del Rio T.G."/>
            <person name="Barry K."/>
            <person name="Detter J.C."/>
            <person name="Hammon N."/>
            <person name="Israni S."/>
            <person name="Pitluck S."/>
            <person name="Brettin T."/>
            <person name="Bruce D."/>
            <person name="Han C."/>
            <person name="Tapia R."/>
            <person name="Gilna P."/>
            <person name="Schmutz J."/>
            <person name="Larimer F."/>
            <person name="Land M."/>
            <person name="Kyrpides N.C."/>
            <person name="Mavromatis K."/>
            <person name="Richardson P."/>
            <person name="Rohde M."/>
            <person name="Goker M."/>
            <person name="Klenk H.P."/>
            <person name="Zhang Y."/>
            <person name="Roberts G.P."/>
            <person name="Reslewic S."/>
            <person name="Schwartz D.C."/>
        </authorList>
    </citation>
    <scope>NUCLEOTIDE SEQUENCE [LARGE SCALE GENOMIC DNA]</scope>
    <source>
        <strain evidence="3">ATCC 11170 / ATH 1.1.1 / DSM 467 / LMG 4362 / NCIMB 8255 / S1</strain>
    </source>
</reference>
<dbReference type="EnsemblBacteria" id="ABC22115">
    <property type="protein sequence ID" value="ABC22115"/>
    <property type="gene ID" value="Rru_A1314"/>
</dbReference>
<dbReference type="KEGG" id="rru:Rru_A1314"/>
<evidence type="ECO:0008006" key="4">
    <source>
        <dbReference type="Google" id="ProtNLM"/>
    </source>
</evidence>